<evidence type="ECO:0000313" key="1">
    <source>
        <dbReference type="EMBL" id="KAE9527224.1"/>
    </source>
</evidence>
<evidence type="ECO:0000313" key="2">
    <source>
        <dbReference type="Proteomes" id="UP000475862"/>
    </source>
</evidence>
<gene>
    <name evidence="1" type="ORF">AGLY_012922</name>
</gene>
<reference evidence="1 2" key="1">
    <citation type="submission" date="2019-08" db="EMBL/GenBank/DDBJ databases">
        <title>The genome of the soybean aphid Biotype 1, its phylome, world population structure and adaptation to the North American continent.</title>
        <authorList>
            <person name="Giordano R."/>
            <person name="Donthu R.K."/>
            <person name="Hernandez A.G."/>
            <person name="Wright C.L."/>
            <person name="Zimin A.V."/>
        </authorList>
    </citation>
    <scope>NUCLEOTIDE SEQUENCE [LARGE SCALE GENOMIC DNA]</scope>
    <source>
        <tissue evidence="1">Whole aphids</tissue>
    </source>
</reference>
<organism evidence="1 2">
    <name type="scientific">Aphis glycines</name>
    <name type="common">Soybean aphid</name>
    <dbReference type="NCBI Taxonomy" id="307491"/>
    <lineage>
        <taxon>Eukaryota</taxon>
        <taxon>Metazoa</taxon>
        <taxon>Ecdysozoa</taxon>
        <taxon>Arthropoda</taxon>
        <taxon>Hexapoda</taxon>
        <taxon>Insecta</taxon>
        <taxon>Pterygota</taxon>
        <taxon>Neoptera</taxon>
        <taxon>Paraneoptera</taxon>
        <taxon>Hemiptera</taxon>
        <taxon>Sternorrhyncha</taxon>
        <taxon>Aphidomorpha</taxon>
        <taxon>Aphidoidea</taxon>
        <taxon>Aphididae</taxon>
        <taxon>Aphidini</taxon>
        <taxon>Aphis</taxon>
        <taxon>Aphis</taxon>
    </lineage>
</organism>
<name>A0A6G0T786_APHGL</name>
<dbReference type="AlphaFoldDB" id="A0A6G0T786"/>
<protein>
    <submittedName>
        <fullName evidence="1">Uncharacterized protein</fullName>
    </submittedName>
</protein>
<dbReference type="Proteomes" id="UP000475862">
    <property type="component" value="Unassembled WGS sequence"/>
</dbReference>
<keyword evidence="2" id="KW-1185">Reference proteome</keyword>
<accession>A0A6G0T786</accession>
<dbReference type="EMBL" id="VYZN01000053">
    <property type="protein sequence ID" value="KAE9527224.1"/>
    <property type="molecule type" value="Genomic_DNA"/>
</dbReference>
<comment type="caution">
    <text evidence="1">The sequence shown here is derived from an EMBL/GenBank/DDBJ whole genome shotgun (WGS) entry which is preliminary data.</text>
</comment>
<sequence length="209" mass="24051">MENLVPNFQNLVIKEKNVMIFQLQNYLQFFASSTDFIPLTLTFGEIFKGAEVKNRSILTAPNVFDRQKKKKTHIILGFLYYKYKLRHLCGYADRHNIILKKKNQYRNLSHSIIFLLQLNSLLTFYLQQITHVIINRSGKCSKTQCTKHSMPENTAPSKAKMHLNAQLSVIASKVFSSTDFTTGRPITHLTAVTINSSIGIIFLKHLNIF</sequence>
<proteinExistence type="predicted"/>